<keyword evidence="1" id="KW-0378">Hydrolase</keyword>
<gene>
    <name evidence="1" type="ORF">ACFSCY_18580</name>
</gene>
<sequence>MSTSTGVVRVRYTRTPYLVVTNERHERKDVYGSIDDSVVRQAQLLRGDEPSDTVVVAMHPIGSPGYLPAFSQLARGGFHVIACGTRYSTGDAGLQMESCLLDLAACVRDAKERLGYERVILAGWSGGGSLMAGYQAEAEQRTITRTAAGEPTPLADTELIPADALMLMAAHRSRHRLITDFLDPSITDEDCPKDRDAELNIYDPENPNRPPYSPEYVARYRAAQRERNARITARAVAELDALKAAGRDHDESCFVVHGTMADPRWVDPTVDPNDRRPGWSYLGDPRVANDGPAGLARFCTTRGWLSQWSLEHAQVDAVDAAPRISVPTLVVANSADDAVPAAHPRDFYAALPDGAKRYHEIVGANHYFSGKGDQLSHLDEAALVVRDWASAL</sequence>
<proteinExistence type="predicted"/>
<name>A0ABW4FMP5_9PSEU</name>
<comment type="caution">
    <text evidence="1">The sequence shown here is derived from an EMBL/GenBank/DDBJ whole genome shotgun (WGS) entry which is preliminary data.</text>
</comment>
<dbReference type="InterPro" id="IPR029058">
    <property type="entry name" value="AB_hydrolase_fold"/>
</dbReference>
<evidence type="ECO:0000313" key="1">
    <source>
        <dbReference type="EMBL" id="MFD1531447.1"/>
    </source>
</evidence>
<dbReference type="SUPFAM" id="SSF53474">
    <property type="entry name" value="alpha/beta-Hydrolases"/>
    <property type="match status" value="1"/>
</dbReference>
<dbReference type="EMBL" id="JBHUCP010000012">
    <property type="protein sequence ID" value="MFD1531447.1"/>
    <property type="molecule type" value="Genomic_DNA"/>
</dbReference>
<dbReference type="GO" id="GO:0016787">
    <property type="term" value="F:hydrolase activity"/>
    <property type="evidence" value="ECO:0007669"/>
    <property type="project" value="UniProtKB-KW"/>
</dbReference>
<protein>
    <submittedName>
        <fullName evidence="1">Alpha/beta hydrolase</fullName>
    </submittedName>
</protein>
<accession>A0ABW4FMP5</accession>
<dbReference type="Gene3D" id="3.40.50.1820">
    <property type="entry name" value="alpha/beta hydrolase"/>
    <property type="match status" value="2"/>
</dbReference>
<dbReference type="RefSeq" id="WP_343978943.1">
    <property type="nucleotide sequence ID" value="NZ_BAAAJG010000010.1"/>
</dbReference>
<reference evidence="2" key="1">
    <citation type="journal article" date="2019" name="Int. J. Syst. Evol. Microbiol.">
        <title>The Global Catalogue of Microorganisms (GCM) 10K type strain sequencing project: providing services to taxonomists for standard genome sequencing and annotation.</title>
        <authorList>
            <consortium name="The Broad Institute Genomics Platform"/>
            <consortium name="The Broad Institute Genome Sequencing Center for Infectious Disease"/>
            <person name="Wu L."/>
            <person name="Ma J."/>
        </authorList>
    </citation>
    <scope>NUCLEOTIDE SEQUENCE [LARGE SCALE GENOMIC DNA]</scope>
    <source>
        <strain evidence="2">JCM 12165</strain>
    </source>
</reference>
<evidence type="ECO:0000313" key="2">
    <source>
        <dbReference type="Proteomes" id="UP001597145"/>
    </source>
</evidence>
<organism evidence="1 2">
    <name type="scientific">Pseudonocardia aurantiaca</name>
    <dbReference type="NCBI Taxonomy" id="75290"/>
    <lineage>
        <taxon>Bacteria</taxon>
        <taxon>Bacillati</taxon>
        <taxon>Actinomycetota</taxon>
        <taxon>Actinomycetes</taxon>
        <taxon>Pseudonocardiales</taxon>
        <taxon>Pseudonocardiaceae</taxon>
        <taxon>Pseudonocardia</taxon>
    </lineage>
</organism>
<keyword evidence="2" id="KW-1185">Reference proteome</keyword>
<dbReference type="Proteomes" id="UP001597145">
    <property type="component" value="Unassembled WGS sequence"/>
</dbReference>